<feature type="domain" description="Major facilitator superfamily (MFS) profile" evidence="15">
    <location>
        <begin position="18"/>
        <end position="214"/>
    </location>
</feature>
<evidence type="ECO:0000256" key="11">
    <source>
        <dbReference type="ARBA" id="ARBA00023136"/>
    </source>
</evidence>
<dbReference type="PROSITE" id="PS50850">
    <property type="entry name" value="MFS"/>
    <property type="match status" value="1"/>
</dbReference>
<keyword evidence="8" id="KW-0762">Sugar transport</keyword>
<evidence type="ECO:0000313" key="17">
    <source>
        <dbReference type="Proteomes" id="UP000675900"/>
    </source>
</evidence>
<dbReference type="GO" id="GO:0042383">
    <property type="term" value="C:sarcolemma"/>
    <property type="evidence" value="ECO:0007669"/>
    <property type="project" value="UniProtKB-SubCell"/>
</dbReference>
<comment type="catalytic activity">
    <reaction evidence="1">
        <text>D-fructose(out) = D-fructose(in)</text>
        <dbReference type="Rhea" id="RHEA:60372"/>
        <dbReference type="ChEBI" id="CHEBI:37721"/>
    </reaction>
</comment>
<dbReference type="GO" id="GO:0016324">
    <property type="term" value="C:apical plasma membrane"/>
    <property type="evidence" value="ECO:0007669"/>
    <property type="project" value="UniProtKB-SubCell"/>
</dbReference>
<dbReference type="GO" id="GO:0055056">
    <property type="term" value="F:D-glucose transmembrane transporter activity"/>
    <property type="evidence" value="ECO:0007669"/>
    <property type="project" value="TreeGrafter"/>
</dbReference>
<evidence type="ECO:0000259" key="15">
    <source>
        <dbReference type="PROSITE" id="PS50850"/>
    </source>
</evidence>
<reference evidence="16" key="1">
    <citation type="submission" date="2025-08" db="UniProtKB">
        <authorList>
            <consortium name="Ensembl"/>
        </authorList>
    </citation>
    <scope>IDENTIFICATION</scope>
</reference>
<dbReference type="FunFam" id="1.20.1250.20:FF:001511">
    <property type="entry name" value="Solute carrier family 2, facilitated glucose transporter member 5"/>
    <property type="match status" value="1"/>
</dbReference>
<dbReference type="PROSITE" id="PS00217">
    <property type="entry name" value="SUGAR_TRANSPORT_2"/>
    <property type="match status" value="1"/>
</dbReference>
<dbReference type="AlphaFoldDB" id="A0A8C9KZC9"/>
<dbReference type="GO" id="GO:0005353">
    <property type="term" value="F:fructose transmembrane transporter activity"/>
    <property type="evidence" value="ECO:0007669"/>
    <property type="project" value="TreeGrafter"/>
</dbReference>
<dbReference type="Proteomes" id="UP000675900">
    <property type="component" value="Unassembled WGS sequence"/>
</dbReference>
<name>A0A8C9KZC9_PANTA</name>
<feature type="transmembrane region" description="Helical" evidence="14">
    <location>
        <begin position="125"/>
        <end position="147"/>
    </location>
</feature>
<keyword evidence="7" id="KW-1003">Cell membrane</keyword>
<sequence>KSGSLLPQRLTLVLGLATLIAAFGSSFQYGYNVAVINSPAQFMKTFYNKTYYERNNDYMDEFALTLLWSVSVSMFPFGGFVGSLMVGPLVNNFGRKGTLLFNNIFSIVPAVLMGCSKVAGSFEMIILSRLLVGICAGLSSNVVPMYLGELAPKNLRGGLGVVPQLFITIGILVAQIFGLRSLLASEEGKLKMPLDHIPLSAWTQVSLAHCPGPM</sequence>
<accession>A0A8C9KZC9</accession>
<evidence type="ECO:0000256" key="6">
    <source>
        <dbReference type="ARBA" id="ARBA00022448"/>
    </source>
</evidence>
<comment type="subcellular location">
    <subcellularLocation>
        <location evidence="3">Apical cell membrane</location>
        <topology evidence="3">Multi-pass membrane protein</topology>
    </subcellularLocation>
    <subcellularLocation>
        <location evidence="2">Cell membrane</location>
        <location evidence="2">Sarcolemma</location>
    </subcellularLocation>
</comment>
<keyword evidence="11 14" id="KW-0472">Membrane</keyword>
<dbReference type="PANTHER" id="PTHR23503:SF32">
    <property type="entry name" value="SOLUTE CARRIER FAMILY 2, FACILITATED GLUCOSE TRANSPORTER MEMBER 5"/>
    <property type="match status" value="1"/>
</dbReference>
<dbReference type="PANTHER" id="PTHR23503">
    <property type="entry name" value="SOLUTE CARRIER FAMILY 2"/>
    <property type="match status" value="1"/>
</dbReference>
<evidence type="ECO:0000256" key="14">
    <source>
        <dbReference type="SAM" id="Phobius"/>
    </source>
</evidence>
<gene>
    <name evidence="16" type="primary">SLC2A5</name>
</gene>
<evidence type="ECO:0000256" key="5">
    <source>
        <dbReference type="ARBA" id="ARBA00015973"/>
    </source>
</evidence>
<keyword evidence="6" id="KW-0813">Transport</keyword>
<keyword evidence="10 14" id="KW-1133">Transmembrane helix</keyword>
<evidence type="ECO:0000256" key="12">
    <source>
        <dbReference type="ARBA" id="ARBA00029961"/>
    </source>
</evidence>
<dbReference type="Gene3D" id="1.20.1250.20">
    <property type="entry name" value="MFS general substrate transporter like domains"/>
    <property type="match status" value="1"/>
</dbReference>
<comment type="similarity">
    <text evidence="4">Belongs to the major facilitator superfamily. Sugar transporter (TC 2.A.1.1) family. Glucose transporter subfamily.</text>
</comment>
<dbReference type="InterPro" id="IPR045263">
    <property type="entry name" value="GLUT"/>
</dbReference>
<feature type="transmembrane region" description="Helical" evidence="14">
    <location>
        <begin position="99"/>
        <end position="119"/>
    </location>
</feature>
<dbReference type="GO" id="GO:0070837">
    <property type="term" value="P:dehydroascorbic acid transport"/>
    <property type="evidence" value="ECO:0007669"/>
    <property type="project" value="TreeGrafter"/>
</dbReference>
<dbReference type="GeneTree" id="ENSGT00940000156846"/>
<evidence type="ECO:0000313" key="16">
    <source>
        <dbReference type="Ensembl" id="ENSPTIP00000025688.1"/>
    </source>
</evidence>
<proteinExistence type="inferred from homology"/>
<dbReference type="GO" id="GO:1990539">
    <property type="term" value="P:fructose import across plasma membrane"/>
    <property type="evidence" value="ECO:0007669"/>
    <property type="project" value="UniProtKB-ARBA"/>
</dbReference>
<dbReference type="Pfam" id="PF00083">
    <property type="entry name" value="Sugar_tr"/>
    <property type="match status" value="1"/>
</dbReference>
<evidence type="ECO:0000256" key="10">
    <source>
        <dbReference type="ARBA" id="ARBA00022989"/>
    </source>
</evidence>
<evidence type="ECO:0000256" key="7">
    <source>
        <dbReference type="ARBA" id="ARBA00022475"/>
    </source>
</evidence>
<evidence type="ECO:0000256" key="9">
    <source>
        <dbReference type="ARBA" id="ARBA00022692"/>
    </source>
</evidence>
<dbReference type="InterPro" id="IPR005828">
    <property type="entry name" value="MFS_sugar_transport-like"/>
</dbReference>
<evidence type="ECO:0000256" key="3">
    <source>
        <dbReference type="ARBA" id="ARBA00004424"/>
    </source>
</evidence>
<keyword evidence="17" id="KW-1185">Reference proteome</keyword>
<evidence type="ECO:0000256" key="13">
    <source>
        <dbReference type="ARBA" id="ARBA00031099"/>
    </source>
</evidence>
<dbReference type="InterPro" id="IPR020846">
    <property type="entry name" value="MFS_dom"/>
</dbReference>
<keyword evidence="9 14" id="KW-0812">Transmembrane</keyword>
<dbReference type="Ensembl" id="ENSPTIT00000030219.1">
    <property type="protein sequence ID" value="ENSPTIP00000025688.1"/>
    <property type="gene ID" value="ENSPTIG00000021348.1"/>
</dbReference>
<protein>
    <recommendedName>
        <fullName evidence="5">Solute carrier family 2, facilitated glucose transporter member 5</fullName>
    </recommendedName>
    <alternativeName>
        <fullName evidence="13">Fructose transporter</fullName>
    </alternativeName>
    <alternativeName>
        <fullName evidence="12">Glucose transporter type 5, small intestine</fullName>
    </alternativeName>
</protein>
<dbReference type="InterPro" id="IPR003663">
    <property type="entry name" value="Sugar/inositol_transpt"/>
</dbReference>
<dbReference type="SUPFAM" id="SSF103473">
    <property type="entry name" value="MFS general substrate transporter"/>
    <property type="match status" value="1"/>
</dbReference>
<dbReference type="InterPro" id="IPR005829">
    <property type="entry name" value="Sugar_transporter_CS"/>
</dbReference>
<dbReference type="PRINTS" id="PR00171">
    <property type="entry name" value="SUGRTRNSPORT"/>
</dbReference>
<reference evidence="16" key="2">
    <citation type="submission" date="2025-09" db="UniProtKB">
        <authorList>
            <consortium name="Ensembl"/>
        </authorList>
    </citation>
    <scope>IDENTIFICATION</scope>
</reference>
<evidence type="ECO:0000256" key="8">
    <source>
        <dbReference type="ARBA" id="ARBA00022597"/>
    </source>
</evidence>
<evidence type="ECO:0000256" key="4">
    <source>
        <dbReference type="ARBA" id="ARBA00007004"/>
    </source>
</evidence>
<dbReference type="InterPro" id="IPR036259">
    <property type="entry name" value="MFS_trans_sf"/>
</dbReference>
<feature type="transmembrane region" description="Helical" evidence="14">
    <location>
        <begin position="159"/>
        <end position="183"/>
    </location>
</feature>
<organism evidence="16 17">
    <name type="scientific">Panthera tigris altaica</name>
    <name type="common">Siberian tiger</name>
    <dbReference type="NCBI Taxonomy" id="74533"/>
    <lineage>
        <taxon>Eukaryota</taxon>
        <taxon>Metazoa</taxon>
        <taxon>Chordata</taxon>
        <taxon>Craniata</taxon>
        <taxon>Vertebrata</taxon>
        <taxon>Euteleostomi</taxon>
        <taxon>Mammalia</taxon>
        <taxon>Eutheria</taxon>
        <taxon>Laurasiatheria</taxon>
        <taxon>Carnivora</taxon>
        <taxon>Feliformia</taxon>
        <taxon>Felidae</taxon>
        <taxon>Pantherinae</taxon>
        <taxon>Panthera</taxon>
    </lineage>
</organism>
<feature type="transmembrane region" description="Helical" evidence="14">
    <location>
        <begin position="62"/>
        <end position="87"/>
    </location>
</feature>
<dbReference type="GO" id="GO:0046323">
    <property type="term" value="P:D-glucose import"/>
    <property type="evidence" value="ECO:0007669"/>
    <property type="project" value="TreeGrafter"/>
</dbReference>
<evidence type="ECO:0000256" key="1">
    <source>
        <dbReference type="ARBA" id="ARBA00000590"/>
    </source>
</evidence>
<evidence type="ECO:0000256" key="2">
    <source>
        <dbReference type="ARBA" id="ARBA00004135"/>
    </source>
</evidence>